<dbReference type="AlphaFoldDB" id="A0A9D4FP66"/>
<reference evidence="1" key="2">
    <citation type="submission" date="2020-11" db="EMBL/GenBank/DDBJ databases">
        <authorList>
            <person name="McCartney M.A."/>
            <person name="Auch B."/>
            <person name="Kono T."/>
            <person name="Mallez S."/>
            <person name="Becker A."/>
            <person name="Gohl D.M."/>
            <person name="Silverstein K.A.T."/>
            <person name="Koren S."/>
            <person name="Bechman K.B."/>
            <person name="Herman A."/>
            <person name="Abrahante J.E."/>
            <person name="Garbe J."/>
        </authorList>
    </citation>
    <scope>NUCLEOTIDE SEQUENCE</scope>
    <source>
        <strain evidence="1">Duluth1</strain>
        <tissue evidence="1">Whole animal</tissue>
    </source>
</reference>
<evidence type="ECO:0000313" key="1">
    <source>
        <dbReference type="EMBL" id="KAH3802839.1"/>
    </source>
</evidence>
<gene>
    <name evidence="1" type="ORF">DPMN_156529</name>
</gene>
<reference evidence="1" key="1">
    <citation type="journal article" date="2019" name="bioRxiv">
        <title>The Genome of the Zebra Mussel, Dreissena polymorpha: A Resource for Invasive Species Research.</title>
        <authorList>
            <person name="McCartney M.A."/>
            <person name="Auch B."/>
            <person name="Kono T."/>
            <person name="Mallez S."/>
            <person name="Zhang Y."/>
            <person name="Obille A."/>
            <person name="Becker A."/>
            <person name="Abrahante J.E."/>
            <person name="Garbe J."/>
            <person name="Badalamenti J.P."/>
            <person name="Herman A."/>
            <person name="Mangelson H."/>
            <person name="Liachko I."/>
            <person name="Sullivan S."/>
            <person name="Sone E.D."/>
            <person name="Koren S."/>
            <person name="Silverstein K.A.T."/>
            <person name="Beckman K.B."/>
            <person name="Gohl D.M."/>
        </authorList>
    </citation>
    <scope>NUCLEOTIDE SEQUENCE</scope>
    <source>
        <strain evidence="1">Duluth1</strain>
        <tissue evidence="1">Whole animal</tissue>
    </source>
</reference>
<proteinExistence type="predicted"/>
<protein>
    <submittedName>
        <fullName evidence="1">Uncharacterized protein</fullName>
    </submittedName>
</protein>
<evidence type="ECO:0000313" key="2">
    <source>
        <dbReference type="Proteomes" id="UP000828390"/>
    </source>
</evidence>
<comment type="caution">
    <text evidence="1">The sequence shown here is derived from an EMBL/GenBank/DDBJ whole genome shotgun (WGS) entry which is preliminary data.</text>
</comment>
<accession>A0A9D4FP66</accession>
<dbReference type="Proteomes" id="UP000828390">
    <property type="component" value="Unassembled WGS sequence"/>
</dbReference>
<name>A0A9D4FP66_DREPO</name>
<organism evidence="1 2">
    <name type="scientific">Dreissena polymorpha</name>
    <name type="common">Zebra mussel</name>
    <name type="synonym">Mytilus polymorpha</name>
    <dbReference type="NCBI Taxonomy" id="45954"/>
    <lineage>
        <taxon>Eukaryota</taxon>
        <taxon>Metazoa</taxon>
        <taxon>Spiralia</taxon>
        <taxon>Lophotrochozoa</taxon>
        <taxon>Mollusca</taxon>
        <taxon>Bivalvia</taxon>
        <taxon>Autobranchia</taxon>
        <taxon>Heteroconchia</taxon>
        <taxon>Euheterodonta</taxon>
        <taxon>Imparidentia</taxon>
        <taxon>Neoheterodontei</taxon>
        <taxon>Myida</taxon>
        <taxon>Dreissenoidea</taxon>
        <taxon>Dreissenidae</taxon>
        <taxon>Dreissena</taxon>
    </lineage>
</organism>
<sequence>MIQLNTGDLHSVAQSSVSRAVSQTLYALSSPNVFPNVIGVIDGTRLQIEAPSIDEPMYVNRMEYHSISTQVLLFNL</sequence>
<keyword evidence="2" id="KW-1185">Reference proteome</keyword>
<dbReference type="EMBL" id="JAIWYP010000007">
    <property type="protein sequence ID" value="KAH3802839.1"/>
    <property type="molecule type" value="Genomic_DNA"/>
</dbReference>